<evidence type="ECO:0000256" key="3">
    <source>
        <dbReference type="ARBA" id="ARBA00014389"/>
    </source>
</evidence>
<dbReference type="InterPro" id="IPR001784">
    <property type="entry name" value="Bunya_nucleocap"/>
</dbReference>
<evidence type="ECO:0000256" key="5">
    <source>
        <dbReference type="ARBA" id="ARBA00022884"/>
    </source>
</evidence>
<dbReference type="Proteomes" id="UP001156893">
    <property type="component" value="Genome"/>
</dbReference>
<sequence length="276" mass="31011">MDGGKLPPIPGRRLEPVYPPIGATGSGVGIPTPAQPALSTADFTFGYGDDRPTSTFNPTTQYMAFKDRYREYLQPNNIRSFFLHARDAKRKMANVNKEKVRLTFGTLTVELVNNHRPAQSQRVVLDHELTLYRLTGYIARFLFEQILGDASWGEAARVIINPISAKLGITWEDGADIYLSTLPGTEMFLGEFSYYPLAFMILRIKRGEIPAAMAKKALRQRVDGKLAAQWMVDDVAKVDEAVKKVEQIKPVFNGITETMTAFLRHFGIRMPESPRI</sequence>
<evidence type="ECO:0000256" key="1">
    <source>
        <dbReference type="ARBA" id="ARBA00004328"/>
    </source>
</evidence>
<keyword evidence="4" id="KW-0946">Virion</keyword>
<name>A0A7D9MVI9_9VIRU</name>
<dbReference type="GO" id="GO:1990904">
    <property type="term" value="C:ribonucleoprotein complex"/>
    <property type="evidence" value="ECO:0007669"/>
    <property type="project" value="UniProtKB-KW"/>
</dbReference>
<dbReference type="Pfam" id="PF00952">
    <property type="entry name" value="Bunya_nucleocap"/>
    <property type="match status" value="1"/>
</dbReference>
<dbReference type="InterPro" id="IPR043012">
    <property type="entry name" value="Bunya_nucleocap_N"/>
</dbReference>
<keyword evidence="10" id="KW-1185">Reference proteome</keyword>
<comment type="similarity">
    <text evidence="2">Belongs to the orthobunyavirus nucleocapsid protein family.</text>
</comment>
<dbReference type="EMBL" id="MK896510">
    <property type="protein sequence ID" value="QLA46911.1"/>
    <property type="molecule type" value="Viral_cRNA"/>
</dbReference>
<accession>A0A7D9MVI9</accession>
<keyword evidence="7" id="KW-0687">Ribonucleoprotein</keyword>
<organism evidence="9 10">
    <name type="scientific">Nola virus</name>
    <dbReference type="NCBI Taxonomy" id="442713"/>
    <lineage>
        <taxon>Viruses</taxon>
        <taxon>Riboviria</taxon>
        <taxon>Orthornavirae</taxon>
        <taxon>Negarnaviricota</taxon>
        <taxon>Polyploviricotina</taxon>
        <taxon>Bunyaviricetes</taxon>
        <taxon>Elliovirales</taxon>
        <taxon>Peribunyaviridae</taxon>
        <taxon>Orthobunyavirus</taxon>
        <taxon>Orthobunyavirus nolaense</taxon>
    </lineage>
</organism>
<dbReference type="InterPro" id="IPR043011">
    <property type="entry name" value="Bunya_nucleocap_C"/>
</dbReference>
<dbReference type="Gene3D" id="1.20.142.20">
    <property type="match status" value="1"/>
</dbReference>
<dbReference type="GO" id="GO:0019013">
    <property type="term" value="C:viral nucleocapsid"/>
    <property type="evidence" value="ECO:0007669"/>
    <property type="project" value="UniProtKB-KW"/>
</dbReference>
<evidence type="ECO:0000256" key="6">
    <source>
        <dbReference type="ARBA" id="ARBA00023086"/>
    </source>
</evidence>
<evidence type="ECO:0000256" key="2">
    <source>
        <dbReference type="ARBA" id="ARBA00006516"/>
    </source>
</evidence>
<evidence type="ECO:0000313" key="9">
    <source>
        <dbReference type="EMBL" id="QLA46911.1"/>
    </source>
</evidence>
<protein>
    <recommendedName>
        <fullName evidence="3">Nucleoprotein</fullName>
    </recommendedName>
    <alternativeName>
        <fullName evidence="8">Nucleocapsid protein</fullName>
    </alternativeName>
</protein>
<reference evidence="9 10" key="1">
    <citation type="submission" date="2019-05" db="EMBL/GenBank/DDBJ databases">
        <title>Genomic Characterization of 104 Bunyaviruses in the Families Peribunyaviridae, Nairoviridae, and Phenuiviridae.</title>
        <authorList>
            <person name="Kapuscinski M."/>
            <person name="Bergren N."/>
            <person name="Russell B."/>
            <person name="Lee J."/>
            <person name="Borland E."/>
            <person name="King D."/>
            <person name="Burkhalter K."/>
            <person name="Stenglein M."/>
            <person name="Kading R."/>
        </authorList>
    </citation>
    <scope>NUCLEOTIDE SEQUENCE [LARGE SCALE GENOMIC DNA]</scope>
    <source>
        <strain evidence="9 10">DakAr B 2882</strain>
    </source>
</reference>
<dbReference type="RefSeq" id="YP_010840672.1">
    <property type="nucleotide sequence ID" value="NC_078919.1"/>
</dbReference>
<evidence type="ECO:0000256" key="8">
    <source>
        <dbReference type="ARBA" id="ARBA00033344"/>
    </source>
</evidence>
<evidence type="ECO:0000256" key="4">
    <source>
        <dbReference type="ARBA" id="ARBA00022844"/>
    </source>
</evidence>
<proteinExistence type="inferred from homology"/>
<keyword evidence="6" id="KW-0543">Viral nucleoprotein</keyword>
<evidence type="ECO:0000256" key="7">
    <source>
        <dbReference type="ARBA" id="ARBA00023274"/>
    </source>
</evidence>
<dbReference type="GeneID" id="80553776"/>
<keyword evidence="5" id="KW-0694">RNA-binding</keyword>
<dbReference type="Gene3D" id="1.10.472.180">
    <property type="entry name" value="Bunyavirus nucleocapsid (N) protein, C-terminal domain"/>
    <property type="match status" value="1"/>
</dbReference>
<evidence type="ECO:0000313" key="10">
    <source>
        <dbReference type="Proteomes" id="UP001156893"/>
    </source>
</evidence>
<dbReference type="GO" id="GO:0003723">
    <property type="term" value="F:RNA binding"/>
    <property type="evidence" value="ECO:0007669"/>
    <property type="project" value="UniProtKB-KW"/>
</dbReference>
<comment type="subcellular location">
    <subcellularLocation>
        <location evidence="1">Virion</location>
    </subcellularLocation>
</comment>
<dbReference type="KEGG" id="vg:80553776"/>